<accession>A0A7J7FTI7</accession>
<protein>
    <submittedName>
        <fullName evidence="1">Uncharacterized protein</fullName>
    </submittedName>
</protein>
<keyword evidence="2" id="KW-1185">Reference proteome</keyword>
<reference evidence="1 2" key="2">
    <citation type="submission" date="2020-07" db="EMBL/GenBank/DDBJ databases">
        <title>Genome assembly of wild tea tree DASZ reveals pedigree and selection history of tea varieties.</title>
        <authorList>
            <person name="Zhang W."/>
        </authorList>
    </citation>
    <scope>NUCLEOTIDE SEQUENCE [LARGE SCALE GENOMIC DNA]</scope>
    <source>
        <strain evidence="2">cv. G240</strain>
        <tissue evidence="1">Leaf</tissue>
    </source>
</reference>
<dbReference type="Proteomes" id="UP000593564">
    <property type="component" value="Unassembled WGS sequence"/>
</dbReference>
<reference evidence="2" key="1">
    <citation type="journal article" date="2020" name="Nat. Commun.">
        <title>Genome assembly of wild tea tree DASZ reveals pedigree and selection history of tea varieties.</title>
        <authorList>
            <person name="Zhang W."/>
            <person name="Zhang Y."/>
            <person name="Qiu H."/>
            <person name="Guo Y."/>
            <person name="Wan H."/>
            <person name="Zhang X."/>
            <person name="Scossa F."/>
            <person name="Alseekh S."/>
            <person name="Zhang Q."/>
            <person name="Wang P."/>
            <person name="Xu L."/>
            <person name="Schmidt M.H."/>
            <person name="Jia X."/>
            <person name="Li D."/>
            <person name="Zhu A."/>
            <person name="Guo F."/>
            <person name="Chen W."/>
            <person name="Ni D."/>
            <person name="Usadel B."/>
            <person name="Fernie A.R."/>
            <person name="Wen W."/>
        </authorList>
    </citation>
    <scope>NUCLEOTIDE SEQUENCE [LARGE SCALE GENOMIC DNA]</scope>
    <source>
        <strain evidence="2">cv. G240</strain>
    </source>
</reference>
<gene>
    <name evidence="1" type="ORF">HYC85_032194</name>
</gene>
<proteinExistence type="predicted"/>
<comment type="caution">
    <text evidence="1">The sequence shown here is derived from an EMBL/GenBank/DDBJ whole genome shotgun (WGS) entry which is preliminary data.</text>
</comment>
<evidence type="ECO:0000313" key="2">
    <source>
        <dbReference type="Proteomes" id="UP000593564"/>
    </source>
</evidence>
<name>A0A7J7FTI7_CAMSI</name>
<dbReference type="EMBL" id="JACBKZ010000015">
    <property type="protein sequence ID" value="KAF5931321.1"/>
    <property type="molecule type" value="Genomic_DNA"/>
</dbReference>
<evidence type="ECO:0000313" key="1">
    <source>
        <dbReference type="EMBL" id="KAF5931321.1"/>
    </source>
</evidence>
<sequence>MWVLPDPCFCPVAFRKPLCARSPAADMACSRSFIGFNVEFQVLFVPSIFKLLNRLLSSSEFRLGKDFGLLASFLISRKRVSIAVHSWYCFIPVYRSGTLIERRNYVVS</sequence>
<organism evidence="1 2">
    <name type="scientific">Camellia sinensis</name>
    <name type="common">Tea plant</name>
    <name type="synonym">Thea sinensis</name>
    <dbReference type="NCBI Taxonomy" id="4442"/>
    <lineage>
        <taxon>Eukaryota</taxon>
        <taxon>Viridiplantae</taxon>
        <taxon>Streptophyta</taxon>
        <taxon>Embryophyta</taxon>
        <taxon>Tracheophyta</taxon>
        <taxon>Spermatophyta</taxon>
        <taxon>Magnoliopsida</taxon>
        <taxon>eudicotyledons</taxon>
        <taxon>Gunneridae</taxon>
        <taxon>Pentapetalae</taxon>
        <taxon>asterids</taxon>
        <taxon>Ericales</taxon>
        <taxon>Theaceae</taxon>
        <taxon>Camellia</taxon>
    </lineage>
</organism>
<dbReference type="AlphaFoldDB" id="A0A7J7FTI7"/>